<keyword evidence="1" id="KW-0812">Transmembrane</keyword>
<feature type="transmembrane region" description="Helical" evidence="1">
    <location>
        <begin position="83"/>
        <end position="102"/>
    </location>
</feature>
<sequence length="174" mass="19438">MSTHGVWSFRTETGYARLANGALHFSSDIQSYSRGQLAKLKHASRWEQLLLIFTPVAFVRLLYDSVGILITSSAASTVRSGEFFGVLLMVAGVVGVLSLILYRSIRSSAKIPLADITLVQITHEDRELTIRYERDMETEENTTVARTDADLQDAIEMLELKGVNVARNPSYERN</sequence>
<keyword evidence="1" id="KW-1133">Transmembrane helix</keyword>
<accession>A0AAE3FV27</accession>
<evidence type="ECO:0000313" key="2">
    <source>
        <dbReference type="EMBL" id="MCL9815493.1"/>
    </source>
</evidence>
<evidence type="ECO:0000256" key="1">
    <source>
        <dbReference type="SAM" id="Phobius"/>
    </source>
</evidence>
<name>A0AAE3FV27_9EURY</name>
<reference evidence="2" key="1">
    <citation type="journal article" date="2022" name="Syst. Appl. Microbiol.">
        <title>Natronocalculus amylovorans gen. nov., sp. nov., and Natranaeroarchaeum aerophilus sp. nov., dominant culturable amylolytic natronoarchaea from hypersaline soda lakes in southwestern Siberia.</title>
        <authorList>
            <person name="Sorokin D.Y."/>
            <person name="Elcheninov A.G."/>
            <person name="Khizhniak T.V."/>
            <person name="Koenen M."/>
            <person name="Bale N.J."/>
            <person name="Damste J.S.S."/>
            <person name="Kublanov I.V."/>
        </authorList>
    </citation>
    <scope>NUCLEOTIDE SEQUENCE</scope>
    <source>
        <strain evidence="2">AArc-St2</strain>
    </source>
</reference>
<keyword evidence="1" id="KW-0472">Membrane</keyword>
<dbReference type="AlphaFoldDB" id="A0AAE3FV27"/>
<feature type="transmembrane region" description="Helical" evidence="1">
    <location>
        <begin position="49"/>
        <end position="71"/>
    </location>
</feature>
<protein>
    <submittedName>
        <fullName evidence="2">Uncharacterized protein</fullName>
    </submittedName>
</protein>
<keyword evidence="3" id="KW-1185">Reference proteome</keyword>
<dbReference type="RefSeq" id="WP_250582289.1">
    <property type="nucleotide sequence ID" value="NZ_JAKRVX010000001.1"/>
</dbReference>
<dbReference type="EMBL" id="JAKRVX010000001">
    <property type="protein sequence ID" value="MCL9815493.1"/>
    <property type="molecule type" value="Genomic_DNA"/>
</dbReference>
<dbReference type="Proteomes" id="UP001203207">
    <property type="component" value="Unassembled WGS sequence"/>
</dbReference>
<gene>
    <name evidence="2" type="ORF">AArcSt2_00895</name>
</gene>
<comment type="caution">
    <text evidence="2">The sequence shown here is derived from an EMBL/GenBank/DDBJ whole genome shotgun (WGS) entry which is preliminary data.</text>
</comment>
<organism evidence="2 3">
    <name type="scientific">Natronocalculus amylovorans</name>
    <dbReference type="NCBI Taxonomy" id="2917812"/>
    <lineage>
        <taxon>Archaea</taxon>
        <taxon>Methanobacteriati</taxon>
        <taxon>Methanobacteriota</taxon>
        <taxon>Stenosarchaea group</taxon>
        <taxon>Halobacteria</taxon>
        <taxon>Halobacteriales</taxon>
        <taxon>Haloferacaceae</taxon>
        <taxon>Natronocalculus</taxon>
    </lineage>
</organism>
<reference evidence="2" key="2">
    <citation type="submission" date="2022-02" db="EMBL/GenBank/DDBJ databases">
        <authorList>
            <person name="Elcheninov A.G."/>
            <person name="Sorokin D.Y."/>
            <person name="Kublanov I.V."/>
        </authorList>
    </citation>
    <scope>NUCLEOTIDE SEQUENCE</scope>
    <source>
        <strain evidence="2">AArc-St2</strain>
    </source>
</reference>
<proteinExistence type="predicted"/>
<evidence type="ECO:0000313" key="3">
    <source>
        <dbReference type="Proteomes" id="UP001203207"/>
    </source>
</evidence>